<dbReference type="KEGG" id="dvv:114324937"/>
<keyword evidence="5" id="KW-0812">Transmembrane</keyword>
<evidence type="ECO:0000256" key="6">
    <source>
        <dbReference type="ARBA" id="ARBA00022968"/>
    </source>
</evidence>
<dbReference type="Pfam" id="PF01762">
    <property type="entry name" value="Galactosyl_T"/>
    <property type="match status" value="1"/>
</dbReference>
<organism evidence="11">
    <name type="scientific">Diabrotica virgifera virgifera</name>
    <name type="common">western corn rootworm</name>
    <dbReference type="NCBI Taxonomy" id="50390"/>
    <lineage>
        <taxon>Eukaryota</taxon>
        <taxon>Metazoa</taxon>
        <taxon>Ecdysozoa</taxon>
        <taxon>Arthropoda</taxon>
        <taxon>Hexapoda</taxon>
        <taxon>Insecta</taxon>
        <taxon>Pterygota</taxon>
        <taxon>Neoptera</taxon>
        <taxon>Endopterygota</taxon>
        <taxon>Coleoptera</taxon>
        <taxon>Polyphaga</taxon>
        <taxon>Cucujiformia</taxon>
        <taxon>Chrysomeloidea</taxon>
        <taxon>Chrysomelidae</taxon>
        <taxon>Galerucinae</taxon>
        <taxon>Diabroticina</taxon>
        <taxon>Diabroticites</taxon>
        <taxon>Diabrotica</taxon>
    </lineage>
</organism>
<keyword evidence="4" id="KW-0808">Transferase</keyword>
<keyword evidence="8 10" id="KW-0333">Golgi apparatus</keyword>
<evidence type="ECO:0000256" key="2">
    <source>
        <dbReference type="ARBA" id="ARBA00008661"/>
    </source>
</evidence>
<dbReference type="PROSITE" id="PS51257">
    <property type="entry name" value="PROKAR_LIPOPROTEIN"/>
    <property type="match status" value="1"/>
</dbReference>
<comment type="similarity">
    <text evidence="2 10">Belongs to the glycosyltransferase 31 family.</text>
</comment>
<dbReference type="EC" id="2.4.1.-" evidence="10"/>
<protein>
    <recommendedName>
        <fullName evidence="10">Hexosyltransferase</fullName>
        <ecNumber evidence="10">2.4.1.-</ecNumber>
    </recommendedName>
</protein>
<reference evidence="11" key="1">
    <citation type="submission" date="2025-08" db="UniProtKB">
        <authorList>
            <consortium name="RefSeq"/>
        </authorList>
    </citation>
    <scope>IDENTIFICATION</scope>
    <source>
        <tissue evidence="11">Whole insect</tissue>
    </source>
</reference>
<dbReference type="PANTHER" id="PTHR11214:SF3">
    <property type="entry name" value="BETA-1,3-GALACTOSYLTRANSFERASE 6"/>
    <property type="match status" value="1"/>
</dbReference>
<dbReference type="RefSeq" id="XP_028128659.1">
    <property type="nucleotide sequence ID" value="XM_028272858.1"/>
</dbReference>
<dbReference type="OrthoDB" id="1158011at2759"/>
<evidence type="ECO:0000256" key="4">
    <source>
        <dbReference type="ARBA" id="ARBA00022679"/>
    </source>
</evidence>
<gene>
    <name evidence="11" type="primary">LOC114324937</name>
</gene>
<dbReference type="PANTHER" id="PTHR11214">
    <property type="entry name" value="BETA-1,3-N-ACETYLGLUCOSAMINYLTRANSFERASE"/>
    <property type="match status" value="1"/>
</dbReference>
<sequence length="369" mass="43354">MNEVMNRFLRKRIQTLAVVLLAFILGCTFTIGMMPIDRTCNIDNSDKEFNIMKNSKFKNPDIIILILSAPKNYEKRSIVRDTWLKLKSKLNEENTFKVKHFFVIGNLFLPKEESSKISSEQLQHSDILTLPVVDSYKNLTDKIKYSFQWLDTQYDYGLGFKYVLKCDDDSFVNLDKLVVELMKIESKYLKRIYNKNTEEYIISINYQQGGRSEDLNLYWGYFNGNARIKNKGKWKETNWIVSDRYVPYALGGGYILSKGLISYISRNMKELKSFNSEDVSVGLWLSPVNNIVRIHDIRFDTEWTSRGCKNYHLITHNVTPAEMKSFFENLVKTSKMCRQETTKRVHYMYDWNVPPSQCCKPINELKILL</sequence>
<evidence type="ECO:0000256" key="8">
    <source>
        <dbReference type="ARBA" id="ARBA00023034"/>
    </source>
</evidence>
<dbReference type="Gene3D" id="3.90.550.50">
    <property type="match status" value="1"/>
</dbReference>
<evidence type="ECO:0000256" key="10">
    <source>
        <dbReference type="RuleBase" id="RU363063"/>
    </source>
</evidence>
<comment type="subcellular location">
    <subcellularLocation>
        <location evidence="1 10">Golgi apparatus membrane</location>
        <topology evidence="1 10">Single-pass type II membrane protein</topology>
    </subcellularLocation>
</comment>
<keyword evidence="7" id="KW-1133">Transmembrane helix</keyword>
<keyword evidence="3 10" id="KW-0328">Glycosyltransferase</keyword>
<evidence type="ECO:0000256" key="7">
    <source>
        <dbReference type="ARBA" id="ARBA00022989"/>
    </source>
</evidence>
<keyword evidence="6" id="KW-0735">Signal-anchor</keyword>
<name>A0A6P7EZE7_DIAVI</name>
<dbReference type="InterPro" id="IPR002659">
    <property type="entry name" value="Glyco_trans_31"/>
</dbReference>
<evidence type="ECO:0000256" key="5">
    <source>
        <dbReference type="ARBA" id="ARBA00022692"/>
    </source>
</evidence>
<dbReference type="GO" id="GO:0006024">
    <property type="term" value="P:glycosaminoglycan biosynthetic process"/>
    <property type="evidence" value="ECO:0007669"/>
    <property type="project" value="TreeGrafter"/>
</dbReference>
<dbReference type="GO" id="GO:0000139">
    <property type="term" value="C:Golgi membrane"/>
    <property type="evidence" value="ECO:0007669"/>
    <property type="project" value="UniProtKB-SubCell"/>
</dbReference>
<accession>A0A6P7EZE7</accession>
<proteinExistence type="inferred from homology"/>
<dbReference type="AlphaFoldDB" id="A0A6P7EZE7"/>
<dbReference type="InParanoid" id="A0A6P7EZE7"/>
<evidence type="ECO:0000256" key="9">
    <source>
        <dbReference type="ARBA" id="ARBA00023136"/>
    </source>
</evidence>
<dbReference type="GO" id="GO:0047220">
    <property type="term" value="F:galactosylxylosylprotein 3-beta-galactosyltransferase activity"/>
    <property type="evidence" value="ECO:0007669"/>
    <property type="project" value="TreeGrafter"/>
</dbReference>
<dbReference type="GO" id="GO:0006493">
    <property type="term" value="P:protein O-linked glycosylation"/>
    <property type="evidence" value="ECO:0007669"/>
    <property type="project" value="TreeGrafter"/>
</dbReference>
<dbReference type="FunCoup" id="A0A6P7EZE7">
    <property type="interactions" value="157"/>
</dbReference>
<evidence type="ECO:0000313" key="11">
    <source>
        <dbReference type="RefSeq" id="XP_028128659.1"/>
    </source>
</evidence>
<evidence type="ECO:0000256" key="1">
    <source>
        <dbReference type="ARBA" id="ARBA00004323"/>
    </source>
</evidence>
<keyword evidence="9" id="KW-0472">Membrane</keyword>
<evidence type="ECO:0000256" key="3">
    <source>
        <dbReference type="ARBA" id="ARBA00022676"/>
    </source>
</evidence>